<dbReference type="STRING" id="866771.HMPREF9296_1279"/>
<reference evidence="2 3" key="1">
    <citation type="submission" date="2010-08" db="EMBL/GenBank/DDBJ databases">
        <authorList>
            <person name="Durkin A.S."/>
            <person name="Madupu R."/>
            <person name="Torralba M."/>
            <person name="Gillis M."/>
            <person name="Methe B."/>
            <person name="Sutton G."/>
            <person name="Nelson K.E."/>
        </authorList>
    </citation>
    <scope>NUCLEOTIDE SEQUENCE [LARGE SCALE GENOMIC DNA]</scope>
    <source>
        <strain evidence="2 3">FB035-09AN</strain>
    </source>
</reference>
<feature type="region of interest" description="Disordered" evidence="1">
    <location>
        <begin position="20"/>
        <end position="40"/>
    </location>
</feature>
<name>E1KMJ0_9BACT</name>
<proteinExistence type="predicted"/>
<protein>
    <submittedName>
        <fullName evidence="2">Uncharacterized protein</fullName>
    </submittedName>
</protein>
<accession>E1KMJ0</accession>
<feature type="compositionally biased region" description="Basic and acidic residues" evidence="1">
    <location>
        <begin position="22"/>
        <end position="40"/>
    </location>
</feature>
<dbReference type="Proteomes" id="UP000003610">
    <property type="component" value="Unassembled WGS sequence"/>
</dbReference>
<dbReference type="AlphaFoldDB" id="E1KMJ0"/>
<dbReference type="EMBL" id="AEDO01000003">
    <property type="protein sequence ID" value="EFL47323.1"/>
    <property type="molecule type" value="Genomic_DNA"/>
</dbReference>
<organism evidence="2 3">
    <name type="scientific">Prevotella disiens FB035-09AN</name>
    <dbReference type="NCBI Taxonomy" id="866771"/>
    <lineage>
        <taxon>Bacteria</taxon>
        <taxon>Pseudomonadati</taxon>
        <taxon>Bacteroidota</taxon>
        <taxon>Bacteroidia</taxon>
        <taxon>Bacteroidales</taxon>
        <taxon>Prevotellaceae</taxon>
        <taxon>Prevotella</taxon>
    </lineage>
</organism>
<comment type="caution">
    <text evidence="2">The sequence shown here is derived from an EMBL/GenBank/DDBJ whole genome shotgun (WGS) entry which is preliminary data.</text>
</comment>
<evidence type="ECO:0000313" key="3">
    <source>
        <dbReference type="Proteomes" id="UP000003610"/>
    </source>
</evidence>
<gene>
    <name evidence="2" type="ORF">HMPREF9296_1279</name>
</gene>
<evidence type="ECO:0000313" key="2">
    <source>
        <dbReference type="EMBL" id="EFL47323.1"/>
    </source>
</evidence>
<evidence type="ECO:0000256" key="1">
    <source>
        <dbReference type="SAM" id="MobiDB-lite"/>
    </source>
</evidence>
<sequence length="74" mass="8759">MPHHEGGTHYAYDQTGYLAHSTEIKNDHEDEDGKQASRKEEEVLRLQTLELHRPTYTFIDFKCCHRLIGRNFSR</sequence>